<reference evidence="4 5" key="1">
    <citation type="submission" date="2016-09" db="EMBL/GenBank/DDBJ databases">
        <authorList>
            <person name="Capua I."/>
            <person name="De Benedictis P."/>
            <person name="Joannis T."/>
            <person name="Lombin L.H."/>
            <person name="Cattoli G."/>
        </authorList>
    </citation>
    <scope>NUCLEOTIDE SEQUENCE [LARGE SCALE GENOMIC DNA]</scope>
    <source>
        <strain evidence="4 5">ISLP-3</strain>
    </source>
</reference>
<proteinExistence type="predicted"/>
<dbReference type="FunFam" id="1.20.1090.10:FF:000001">
    <property type="entry name" value="Aldehyde-alcohol dehydrogenase"/>
    <property type="match status" value="1"/>
</dbReference>
<evidence type="ECO:0000259" key="2">
    <source>
        <dbReference type="Pfam" id="PF00465"/>
    </source>
</evidence>
<dbReference type="Pfam" id="PF25137">
    <property type="entry name" value="ADH_Fe_C"/>
    <property type="match status" value="1"/>
</dbReference>
<accession>A0A1G6UGR9</accession>
<feature type="domain" description="Fe-containing alcohol dehydrogenase-like C-terminal" evidence="3">
    <location>
        <begin position="190"/>
        <end position="382"/>
    </location>
</feature>
<dbReference type="EMBL" id="FMYH01000007">
    <property type="protein sequence ID" value="SDD40493.1"/>
    <property type="molecule type" value="Genomic_DNA"/>
</dbReference>
<dbReference type="PROSITE" id="PS00060">
    <property type="entry name" value="ADH_IRON_2"/>
    <property type="match status" value="1"/>
</dbReference>
<dbReference type="FunFam" id="3.40.50.1970:FF:000003">
    <property type="entry name" value="Alcohol dehydrogenase, iron-containing"/>
    <property type="match status" value="1"/>
</dbReference>
<feature type="domain" description="Alcohol dehydrogenase iron-type/glycerol dehydrogenase GldA" evidence="2">
    <location>
        <begin position="10"/>
        <end position="177"/>
    </location>
</feature>
<dbReference type="NCBIfam" id="NF007911">
    <property type="entry name" value="PRK10624.1"/>
    <property type="match status" value="1"/>
</dbReference>
<dbReference type="InterPro" id="IPR013460">
    <property type="entry name" value="Lactal_redase"/>
</dbReference>
<evidence type="ECO:0000259" key="3">
    <source>
        <dbReference type="Pfam" id="PF25137"/>
    </source>
</evidence>
<dbReference type="OrthoDB" id="323926at2"/>
<dbReference type="Gene3D" id="3.40.50.1970">
    <property type="match status" value="1"/>
</dbReference>
<protein>
    <submittedName>
        <fullName evidence="4">Lactaldehyde reductase</fullName>
    </submittedName>
</protein>
<dbReference type="CDD" id="cd08176">
    <property type="entry name" value="LPO"/>
    <property type="match status" value="1"/>
</dbReference>
<organism evidence="4 5">
    <name type="scientific">Sanguibacter gelidistatuariae</name>
    <dbReference type="NCBI Taxonomy" id="1814289"/>
    <lineage>
        <taxon>Bacteria</taxon>
        <taxon>Bacillati</taxon>
        <taxon>Actinomycetota</taxon>
        <taxon>Actinomycetes</taxon>
        <taxon>Micrococcales</taxon>
        <taxon>Sanguibacteraceae</taxon>
        <taxon>Sanguibacter</taxon>
    </lineage>
</organism>
<evidence type="ECO:0000256" key="1">
    <source>
        <dbReference type="ARBA" id="ARBA00023002"/>
    </source>
</evidence>
<gene>
    <name evidence="4" type="ORF">SAMN05216410_3254</name>
</gene>
<dbReference type="PROSITE" id="PS00913">
    <property type="entry name" value="ADH_IRON_1"/>
    <property type="match status" value="1"/>
</dbReference>
<dbReference type="NCBIfam" id="TIGR02638">
    <property type="entry name" value="lactal_redase"/>
    <property type="match status" value="1"/>
</dbReference>
<dbReference type="AlphaFoldDB" id="A0A1G6UGR9"/>
<dbReference type="GO" id="GO:0046872">
    <property type="term" value="F:metal ion binding"/>
    <property type="evidence" value="ECO:0007669"/>
    <property type="project" value="InterPro"/>
</dbReference>
<dbReference type="PANTHER" id="PTHR11496">
    <property type="entry name" value="ALCOHOL DEHYDROGENASE"/>
    <property type="match status" value="1"/>
</dbReference>
<dbReference type="PANTHER" id="PTHR11496:SF106">
    <property type="entry name" value="LACTALDEHYDE REDUCTASE"/>
    <property type="match status" value="1"/>
</dbReference>
<dbReference type="Pfam" id="PF00465">
    <property type="entry name" value="Fe-ADH"/>
    <property type="match status" value="1"/>
</dbReference>
<keyword evidence="5" id="KW-1185">Reference proteome</keyword>
<sequence>MVQRMILNQTAYFGRGAIKEIPGALVAQCATKALVVTGQVLLDTGVAAKVTALLDAVGFPYEVFSDVEPNPPIENVRAGVDRFLSSGADVLLAIGGGSPQDTCKAIGIVAANPEFADVRSLEGVAATGCPSVPIIAVPTTAGTAAEVTINFVITDAQNARKFVCVDPHAIPVIAIVDADMMDGMPADLKAATGLDALTHAIEGYTTVGAWELTDTLLLKAIEIIAQSLPAAAAGDPDAVERMALGQYMAGMGFSNVGLGLVHAMAHPLGAQFGTPHGVANGILLATVMEYNAEHTGEKLRDVAVALGVPEAASLSLEAAGKAAVEAVRDLARSLGNPSSLRQVGVGAEGLDALTDAALADVCASGNPRPATREDVRALYRSVF</sequence>
<dbReference type="Proteomes" id="UP000199039">
    <property type="component" value="Unassembled WGS sequence"/>
</dbReference>
<name>A0A1G6UGR9_9MICO</name>
<dbReference type="STRING" id="1814289.SAMN05216410_3254"/>
<dbReference type="GO" id="GO:0004022">
    <property type="term" value="F:alcohol dehydrogenase (NAD+) activity"/>
    <property type="evidence" value="ECO:0007669"/>
    <property type="project" value="TreeGrafter"/>
</dbReference>
<dbReference type="InterPro" id="IPR001670">
    <property type="entry name" value="ADH_Fe/GldA"/>
</dbReference>
<dbReference type="InterPro" id="IPR018211">
    <property type="entry name" value="ADH_Fe_CS"/>
</dbReference>
<evidence type="ECO:0000313" key="5">
    <source>
        <dbReference type="Proteomes" id="UP000199039"/>
    </source>
</evidence>
<dbReference type="InterPro" id="IPR039697">
    <property type="entry name" value="Alcohol_dehydrogenase_Fe"/>
</dbReference>
<evidence type="ECO:0000313" key="4">
    <source>
        <dbReference type="EMBL" id="SDD40493.1"/>
    </source>
</evidence>
<dbReference type="InterPro" id="IPR056798">
    <property type="entry name" value="ADH_Fe_C"/>
</dbReference>
<dbReference type="RefSeq" id="WP_093185177.1">
    <property type="nucleotide sequence ID" value="NZ_FMYH01000007.1"/>
</dbReference>
<dbReference type="Gene3D" id="1.20.1090.10">
    <property type="entry name" value="Dehydroquinate synthase-like - alpha domain"/>
    <property type="match status" value="1"/>
</dbReference>
<dbReference type="SUPFAM" id="SSF56796">
    <property type="entry name" value="Dehydroquinate synthase-like"/>
    <property type="match status" value="1"/>
</dbReference>
<keyword evidence="1" id="KW-0560">Oxidoreductase</keyword>